<reference evidence="2 3" key="1">
    <citation type="submission" date="2020-09" db="EMBL/GenBank/DDBJ databases">
        <title>Genome sequences of Mycetohabitans spp.</title>
        <authorList>
            <person name="Carter M.E."/>
            <person name="Carpenter S.C.D."/>
            <person name="Bogdanove A.J."/>
        </authorList>
    </citation>
    <scope>NUCLEOTIDE SEQUENCE [LARGE SCALE GENOMIC DNA]</scope>
    <source>
        <strain evidence="2 3">B12</strain>
    </source>
</reference>
<dbReference type="InterPro" id="IPR035198">
    <property type="entry name" value="SU10_MCP"/>
</dbReference>
<evidence type="ECO:0000313" key="3">
    <source>
        <dbReference type="Proteomes" id="UP001493153"/>
    </source>
</evidence>
<sequence length="314" mass="34114">MADTTYTTYQAIGNREDLIDKIFSVAPTDTPFISAIGRTSARAVHHEWQRDTLRKPNKANAAQEGAPATYTQQTPTQRLGNRTQIIQDTLSVSGTQSAVRHAGGSEEQRLKAKKMVELKKDIEAAAIANTAQVASNGARQMCGLAGWIATNNNLGKGGAAPDPIKNVAPKEGEKRNFSEALLKEAILQAYTQGGDVTMAIMRPKLKQQASAFEGNAERVVDVGSNARAATMNTAYTFYGSDFGVVKLVPNRVMADGVDDNVYGIDPKMWKLAFLRGFHSEELAKTGDARNFQILCEVTLEACEERSSFAIRDLN</sequence>
<proteinExistence type="predicted"/>
<dbReference type="RefSeq" id="WP_338910727.1">
    <property type="nucleotide sequence ID" value="NZ_CP062176.1"/>
</dbReference>
<feature type="region of interest" description="Disordered" evidence="1">
    <location>
        <begin position="55"/>
        <end position="76"/>
    </location>
</feature>
<accession>A0ABZ2PX26</accession>
<dbReference type="EMBL" id="CP062176">
    <property type="protein sequence ID" value="WXK39683.1"/>
    <property type="molecule type" value="Genomic_DNA"/>
</dbReference>
<name>A0ABZ2PX26_9BURK</name>
<keyword evidence="3" id="KW-1185">Reference proteome</keyword>
<gene>
    <name evidence="2" type="ORF">IHE29_10575</name>
</gene>
<dbReference type="Proteomes" id="UP001493153">
    <property type="component" value="Chromosome"/>
</dbReference>
<evidence type="ECO:0000313" key="2">
    <source>
        <dbReference type="EMBL" id="WXK39683.1"/>
    </source>
</evidence>
<dbReference type="Pfam" id="PF17236">
    <property type="entry name" value="SU10_MCP"/>
    <property type="match status" value="1"/>
</dbReference>
<feature type="compositionally biased region" description="Low complexity" evidence="1">
    <location>
        <begin position="66"/>
        <end position="76"/>
    </location>
</feature>
<protein>
    <submittedName>
        <fullName evidence="2">DUF5309 domain-containing protein</fullName>
    </submittedName>
</protein>
<evidence type="ECO:0000256" key="1">
    <source>
        <dbReference type="SAM" id="MobiDB-lite"/>
    </source>
</evidence>
<organism evidence="2 3">
    <name type="scientific">Mycetohabitans rhizoxinica</name>
    <dbReference type="NCBI Taxonomy" id="412963"/>
    <lineage>
        <taxon>Bacteria</taxon>
        <taxon>Pseudomonadati</taxon>
        <taxon>Pseudomonadota</taxon>
        <taxon>Betaproteobacteria</taxon>
        <taxon>Burkholderiales</taxon>
        <taxon>Burkholderiaceae</taxon>
        <taxon>Mycetohabitans</taxon>
    </lineage>
</organism>